<evidence type="ECO:0000256" key="2">
    <source>
        <dbReference type="ARBA" id="ARBA00022692"/>
    </source>
</evidence>
<sequence>MSTKSPQPSPTATQEYEKEFEQIDLGSVRPNVTIKPISDEVSRHGVQNGTGRRIVTKEEAEGYTAYAYTTRLKWGILTVLWMAQIAMNMNGSLYANAQVSMANFFDVSIQTTTYGNMIFLMSYAFGCELWAPWSEELGRKWLMQASMALVILFTAVIPFSHNFTTVMALRFLTGLATAGGSLTLGVAADMYKPHQQQHAVAFVAWGSMLGSALPPIAGGFMEKHIGTVGWKWCFWLIALFGALVQLLHLFIVPETTYKTALNRYAKKRRESAEREGNESSDLHLYGPTEGVSIRDRFEFQEFGQTVCRPFKFLFTEPIVYCLSALSACGDAIVFLFIEVFGHIYGEKFGFDKACTGLMFIPLALGYTIGYFIQLYFNRLGRMKRAANQNCQDAQYEGRMSVLVFTAGCLPLGLLIFAATANPSYGHLAWVGTAFGVLFIGIANYTIYASTIDYMVAAYGFYAASATGGNGFARDFLAGALTPAGGPWVEKMGPQKMCGILAGISALFCAICIAVRIYGAWLRRRSKYTVQEVDTVVQMD</sequence>
<comment type="caution">
    <text evidence="7">The sequence shown here is derived from an EMBL/GenBank/DDBJ whole genome shotgun (WGS) entry which is preliminary data.</text>
</comment>
<evidence type="ECO:0000313" key="8">
    <source>
        <dbReference type="Proteomes" id="UP001265746"/>
    </source>
</evidence>
<feature type="transmembrane region" description="Helical" evidence="5">
    <location>
        <begin position="141"/>
        <end position="161"/>
    </location>
</feature>
<dbReference type="InterPro" id="IPR020846">
    <property type="entry name" value="MFS_dom"/>
</dbReference>
<dbReference type="SUPFAM" id="SSF103473">
    <property type="entry name" value="MFS general substrate transporter"/>
    <property type="match status" value="1"/>
</dbReference>
<dbReference type="EMBL" id="JAUJFL010000006">
    <property type="protein sequence ID" value="KAK2600809.1"/>
    <property type="molecule type" value="Genomic_DNA"/>
</dbReference>
<keyword evidence="4 5" id="KW-0472">Membrane</keyword>
<evidence type="ECO:0000256" key="5">
    <source>
        <dbReference type="SAM" id="Phobius"/>
    </source>
</evidence>
<dbReference type="Proteomes" id="UP001265746">
    <property type="component" value="Unassembled WGS sequence"/>
</dbReference>
<feature type="transmembrane region" description="Helical" evidence="5">
    <location>
        <begin position="426"/>
        <end position="446"/>
    </location>
</feature>
<keyword evidence="8" id="KW-1185">Reference proteome</keyword>
<evidence type="ECO:0000256" key="4">
    <source>
        <dbReference type="ARBA" id="ARBA00023136"/>
    </source>
</evidence>
<dbReference type="PROSITE" id="PS50850">
    <property type="entry name" value="MFS"/>
    <property type="match status" value="1"/>
</dbReference>
<accession>A0AAD9S9L5</accession>
<evidence type="ECO:0000259" key="6">
    <source>
        <dbReference type="PROSITE" id="PS50850"/>
    </source>
</evidence>
<name>A0AAD9S9L5_PHOAM</name>
<evidence type="ECO:0000256" key="1">
    <source>
        <dbReference type="ARBA" id="ARBA00004141"/>
    </source>
</evidence>
<feature type="transmembrane region" description="Helical" evidence="5">
    <location>
        <begin position="114"/>
        <end position="134"/>
    </location>
</feature>
<dbReference type="PANTHER" id="PTHR23502">
    <property type="entry name" value="MAJOR FACILITATOR SUPERFAMILY"/>
    <property type="match status" value="1"/>
</dbReference>
<dbReference type="AlphaFoldDB" id="A0AAD9S9L5"/>
<feature type="domain" description="Major facilitator superfamily (MFS) profile" evidence="6">
    <location>
        <begin position="76"/>
        <end position="526"/>
    </location>
</feature>
<dbReference type="Pfam" id="PF07690">
    <property type="entry name" value="MFS_1"/>
    <property type="match status" value="1"/>
</dbReference>
<feature type="transmembrane region" description="Helical" evidence="5">
    <location>
        <begin position="453"/>
        <end position="472"/>
    </location>
</feature>
<proteinExistence type="predicted"/>
<feature type="transmembrane region" description="Helical" evidence="5">
    <location>
        <begin position="74"/>
        <end position="94"/>
    </location>
</feature>
<feature type="transmembrane region" description="Helical" evidence="5">
    <location>
        <begin position="357"/>
        <end position="376"/>
    </location>
</feature>
<organism evidence="7 8">
    <name type="scientific">Phomopsis amygdali</name>
    <name type="common">Fusicoccum amygdali</name>
    <dbReference type="NCBI Taxonomy" id="1214568"/>
    <lineage>
        <taxon>Eukaryota</taxon>
        <taxon>Fungi</taxon>
        <taxon>Dikarya</taxon>
        <taxon>Ascomycota</taxon>
        <taxon>Pezizomycotina</taxon>
        <taxon>Sordariomycetes</taxon>
        <taxon>Sordariomycetidae</taxon>
        <taxon>Diaporthales</taxon>
        <taxon>Diaporthaceae</taxon>
        <taxon>Diaporthe</taxon>
    </lineage>
</organism>
<keyword evidence="3 5" id="KW-1133">Transmembrane helix</keyword>
<gene>
    <name evidence="7" type="ORF">N8I77_010316</name>
</gene>
<dbReference type="InterPro" id="IPR036259">
    <property type="entry name" value="MFS_trans_sf"/>
</dbReference>
<dbReference type="PANTHER" id="PTHR23502:SF13">
    <property type="entry name" value="MULTIDRUG TRANSPORTER, PUTATIVE (AFU_ORTHOLOGUE AFUA_2G12550)-RELATED"/>
    <property type="match status" value="1"/>
</dbReference>
<keyword evidence="2 5" id="KW-0812">Transmembrane</keyword>
<dbReference type="GO" id="GO:0005886">
    <property type="term" value="C:plasma membrane"/>
    <property type="evidence" value="ECO:0007669"/>
    <property type="project" value="TreeGrafter"/>
</dbReference>
<dbReference type="Gene3D" id="1.20.1250.20">
    <property type="entry name" value="MFS general substrate transporter like domains"/>
    <property type="match status" value="1"/>
</dbReference>
<feature type="transmembrane region" description="Helical" evidence="5">
    <location>
        <begin position="229"/>
        <end position="252"/>
    </location>
</feature>
<evidence type="ECO:0000256" key="3">
    <source>
        <dbReference type="ARBA" id="ARBA00022989"/>
    </source>
</evidence>
<feature type="transmembrane region" description="Helical" evidence="5">
    <location>
        <begin position="397"/>
        <end position="420"/>
    </location>
</feature>
<feature type="transmembrane region" description="Helical" evidence="5">
    <location>
        <begin position="199"/>
        <end position="217"/>
    </location>
</feature>
<reference evidence="7" key="1">
    <citation type="submission" date="2023-06" db="EMBL/GenBank/DDBJ databases">
        <authorList>
            <person name="Noh H."/>
        </authorList>
    </citation>
    <scope>NUCLEOTIDE SEQUENCE</scope>
    <source>
        <strain evidence="7">DUCC20226</strain>
    </source>
</reference>
<dbReference type="GO" id="GO:0022857">
    <property type="term" value="F:transmembrane transporter activity"/>
    <property type="evidence" value="ECO:0007669"/>
    <property type="project" value="InterPro"/>
</dbReference>
<feature type="transmembrane region" description="Helical" evidence="5">
    <location>
        <begin position="499"/>
        <end position="518"/>
    </location>
</feature>
<comment type="subcellular location">
    <subcellularLocation>
        <location evidence="1">Membrane</location>
        <topology evidence="1">Multi-pass membrane protein</topology>
    </subcellularLocation>
</comment>
<evidence type="ECO:0000313" key="7">
    <source>
        <dbReference type="EMBL" id="KAK2600809.1"/>
    </source>
</evidence>
<dbReference type="InterPro" id="IPR011701">
    <property type="entry name" value="MFS"/>
</dbReference>
<protein>
    <recommendedName>
        <fullName evidence="6">Major facilitator superfamily (MFS) profile domain-containing protein</fullName>
    </recommendedName>
</protein>
<feature type="transmembrane region" description="Helical" evidence="5">
    <location>
        <begin position="318"/>
        <end position="337"/>
    </location>
</feature>